<feature type="repeat" description="PPR" evidence="2">
    <location>
        <begin position="735"/>
        <end position="769"/>
    </location>
</feature>
<dbReference type="PANTHER" id="PTHR47447:SF21">
    <property type="entry name" value="PENTACOTRIPEPTIDE-REPEAT REGION OF PRORP DOMAIN-CONTAINING PROTEIN"/>
    <property type="match status" value="1"/>
</dbReference>
<feature type="domain" description="PROP1-like PPR" evidence="4">
    <location>
        <begin position="790"/>
        <end position="928"/>
    </location>
</feature>
<proteinExistence type="predicted"/>
<dbReference type="PANTHER" id="PTHR47447">
    <property type="entry name" value="OS03G0856100 PROTEIN"/>
    <property type="match status" value="1"/>
</dbReference>
<name>A0A7S1R0S9_ALECA</name>
<evidence type="ECO:0000256" key="1">
    <source>
        <dbReference type="ARBA" id="ARBA00022737"/>
    </source>
</evidence>
<dbReference type="NCBIfam" id="TIGR00756">
    <property type="entry name" value="PPR"/>
    <property type="match status" value="6"/>
</dbReference>
<evidence type="ECO:0000259" key="4">
    <source>
        <dbReference type="Pfam" id="PF17177"/>
    </source>
</evidence>
<feature type="repeat" description="PPR" evidence="2">
    <location>
        <begin position="484"/>
        <end position="518"/>
    </location>
</feature>
<dbReference type="InterPro" id="IPR011990">
    <property type="entry name" value="TPR-like_helical_dom_sf"/>
</dbReference>
<feature type="transmembrane region" description="Helical" evidence="3">
    <location>
        <begin position="20"/>
        <end position="39"/>
    </location>
</feature>
<dbReference type="Pfam" id="PF01535">
    <property type="entry name" value="PPR"/>
    <property type="match status" value="3"/>
</dbReference>
<dbReference type="Pfam" id="PF13041">
    <property type="entry name" value="PPR_2"/>
    <property type="match status" value="2"/>
</dbReference>
<feature type="repeat" description="PPR" evidence="2">
    <location>
        <begin position="877"/>
        <end position="911"/>
    </location>
</feature>
<dbReference type="InterPro" id="IPR033443">
    <property type="entry name" value="PROP1-like_PPR_dom"/>
</dbReference>
<reference evidence="5" key="1">
    <citation type="submission" date="2021-01" db="EMBL/GenBank/DDBJ databases">
        <authorList>
            <person name="Corre E."/>
            <person name="Pelletier E."/>
            <person name="Niang G."/>
            <person name="Scheremetjew M."/>
            <person name="Finn R."/>
            <person name="Kale V."/>
            <person name="Holt S."/>
            <person name="Cochrane G."/>
            <person name="Meng A."/>
            <person name="Brown T."/>
            <person name="Cohen L."/>
        </authorList>
    </citation>
    <scope>NUCLEOTIDE SEQUENCE</scope>
    <source>
        <strain evidence="5">OF101</strain>
    </source>
</reference>
<evidence type="ECO:0000256" key="3">
    <source>
        <dbReference type="SAM" id="Phobius"/>
    </source>
</evidence>
<keyword evidence="3" id="KW-0472">Membrane</keyword>
<feature type="repeat" description="PPR" evidence="2">
    <location>
        <begin position="770"/>
        <end position="800"/>
    </location>
</feature>
<dbReference type="Gene3D" id="1.25.40.10">
    <property type="entry name" value="Tetratricopeptide repeat domain"/>
    <property type="match status" value="6"/>
</dbReference>
<accession>A0A7S1R0S9</accession>
<dbReference type="AlphaFoldDB" id="A0A7S1R0S9"/>
<dbReference type="EMBL" id="HBGE01054754">
    <property type="protein sequence ID" value="CAD9153581.1"/>
    <property type="molecule type" value="Transcribed_RNA"/>
</dbReference>
<dbReference type="Pfam" id="PF17177">
    <property type="entry name" value="PPR_long"/>
    <property type="match status" value="1"/>
</dbReference>
<keyword evidence="3" id="KW-0812">Transmembrane</keyword>
<sequence>MSATVVQAVSDAIYEVRAELAVFILALCCHAVLFGAYRWKPSQGKKSVKGAAEESVGKPRAAPPSQIPGAAALIRMAKQLLRQGASRSTMAEEFAAQVKANAIEDISGAFASVFESVGRNATAELIGAVHTVLSNLDMQPNQCLGEMMLRSCLALGLKSEFKEILSEVEASVGVTPVIATLAMRSTLRSADLKTAMEYLGRFSSLLKKSSGGTPSSTQQQLLQQLLQMAGKEAALPEMAREFANCGFLTSSVMEAALMECTVKATKGSTQIGDLEQLARSHGVELTDAACAAVVRGTDTPESAMRVLSDAIKRGPLGKELLVTALNAAVSHRSTALAEAAKKQIPKSPAPEVAVALLRTIIEGASRGKEHDIAVLSTYEEYLAGVDILADARIGRCVAEAAIRQNKLPVLGQVLKATPDNRRQVALIKSFSSDRRLTDAMKVFEACPEKTVLTYNSILDASIDGQEFEAAERIMSEALAAGMADVVTYNTIIKNHLQRGHLKSARGVIEAMRLAGGSLAPNTVTFNELIDAAIKHDSQGVWVLIDEMKACGLKPTSVTCSILLKSIQHYSKASDVERIMAYVDAIEDAMDEVLLSSLCEACIRAGRRDLLAKELQRQGISKTMQVCGAQTCGSIIRAYGFLRDMRGAKEAWRQMRRRKIVPTSITIGCMVEALVSNGDPESGFKLVHELASDDDTKPLLNAIIYCSVLKGFTHQKMFDRVWVVYEEMMKGQFQFSVVTYNALIDACARAGDMGRVQGFLDDMAKQNIDPNIVTYSTVMKGYCQENRLDKAFELFEAMKKSTEYRPDEIAYNTLIDGCAQRGMFDQGVKLLQEMTAAGVPPSTFTLSVLVKLANRGKRPEKAFEFVEQLGRKYRLQPNVHVYTNLVHACTAHGDLRRALEVVGRMAHERVRPDVRTYSLLLRACVGAGEFREAVMLMRLAFGIRGPPLPTLIASLVQGCEASLRLNSVLPADLVAEILEAVARGGGDDHLAMQLCKDLRSVPGLKLDPKLSMTVTSQVLRKPY</sequence>
<feature type="repeat" description="PPR" evidence="2">
    <location>
        <begin position="806"/>
        <end position="840"/>
    </location>
</feature>
<evidence type="ECO:0000256" key="2">
    <source>
        <dbReference type="PROSITE-ProRule" id="PRU00708"/>
    </source>
</evidence>
<dbReference type="PROSITE" id="PS51375">
    <property type="entry name" value="PPR"/>
    <property type="match status" value="6"/>
</dbReference>
<protein>
    <recommendedName>
        <fullName evidence="4">PROP1-like PPR domain-containing protein</fullName>
    </recommendedName>
</protein>
<feature type="repeat" description="PPR" evidence="2">
    <location>
        <begin position="627"/>
        <end position="661"/>
    </location>
</feature>
<keyword evidence="3" id="KW-1133">Transmembrane helix</keyword>
<keyword evidence="1" id="KW-0677">Repeat</keyword>
<evidence type="ECO:0000313" key="5">
    <source>
        <dbReference type="EMBL" id="CAD9153581.1"/>
    </source>
</evidence>
<dbReference type="InterPro" id="IPR002885">
    <property type="entry name" value="PPR_rpt"/>
</dbReference>
<organism evidence="5">
    <name type="scientific">Alexandrium catenella</name>
    <name type="common">Red tide dinoflagellate</name>
    <name type="synonym">Gonyaulax catenella</name>
    <dbReference type="NCBI Taxonomy" id="2925"/>
    <lineage>
        <taxon>Eukaryota</taxon>
        <taxon>Sar</taxon>
        <taxon>Alveolata</taxon>
        <taxon>Dinophyceae</taxon>
        <taxon>Gonyaulacales</taxon>
        <taxon>Pyrocystaceae</taxon>
        <taxon>Alexandrium</taxon>
    </lineage>
</organism>
<gene>
    <name evidence="5" type="ORF">ACAT0790_LOCUS32996</name>
</gene>